<evidence type="ECO:0000313" key="1">
    <source>
        <dbReference type="EMBL" id="RWX73152.1"/>
    </source>
</evidence>
<dbReference type="EMBL" id="RXGA01000003">
    <property type="protein sequence ID" value="RWX73152.1"/>
    <property type="molecule type" value="Genomic_DNA"/>
</dbReference>
<organism evidence="1 2">
    <name type="scientific">Methanosuratincola subterraneus</name>
    <dbReference type="NCBI Taxonomy" id="2593994"/>
    <lineage>
        <taxon>Archaea</taxon>
        <taxon>Thermoproteota</taxon>
        <taxon>Methanosuratincolia</taxon>
        <taxon>Candidatus Methanomethylicales</taxon>
        <taxon>Candidatus Methanomethylicaceae</taxon>
        <taxon>Candidatus Methanosuratincola (ex Vanwonterghem et al. 2016)</taxon>
    </lineage>
</organism>
<dbReference type="InterPro" id="IPR011604">
    <property type="entry name" value="PDDEXK-like_dom_sf"/>
</dbReference>
<comment type="caution">
    <text evidence="1">The sequence shown here is derived from an EMBL/GenBank/DDBJ whole genome shotgun (WGS) entry which is preliminary data.</text>
</comment>
<reference evidence="1 2" key="1">
    <citation type="submission" date="2018-12" db="EMBL/GenBank/DDBJ databases">
        <title>The complete genome of the methanogenic archaea of the candidate phylum Verstraetearchaeota, obtained from the metagenome of underground thermal water.</title>
        <authorList>
            <person name="Kadnikov V.V."/>
            <person name="Mardanov A.V."/>
            <person name="Beletsky A.V."/>
            <person name="Karnachuk O.V."/>
            <person name="Ravin N.V."/>
        </authorList>
    </citation>
    <scope>NUCLEOTIDE SEQUENCE [LARGE SCALE GENOMIC DNA]</scope>
    <source>
        <strain evidence="1">Ch88</strain>
    </source>
</reference>
<dbReference type="AlphaFoldDB" id="A0A3S3VF16"/>
<proteinExistence type="predicted"/>
<sequence>MVEVYRGLEKLLLGEPGLVSVIIGVEEEGVKVYFAHGLAACKKKFELKQIYPKLELELMYRPPLLLGEIVQRGVKAYLPKDVEEEIIFHKILGNTAIIGTPDFYSQSRKSVYELKFTRGKPEPLKHHRLRICIYKWLSDAEHTYLLYCSPTEFKEFEVNDEFNDNKLNYLMNGWSSPMWDWECKLCAHNSVCLNKTSKKELLCFIKSSFRISFALSSKLIKSIKSNKLCLSPYFFTELFFIKHRRINFNDR</sequence>
<accession>A0A3S3VF16</accession>
<evidence type="ECO:0000313" key="2">
    <source>
        <dbReference type="Proteomes" id="UP000288215"/>
    </source>
</evidence>
<name>A0A3S3VF16_METS7</name>
<dbReference type="Proteomes" id="UP000288215">
    <property type="component" value="Unassembled WGS sequence"/>
</dbReference>
<evidence type="ECO:0008006" key="3">
    <source>
        <dbReference type="Google" id="ProtNLM"/>
    </source>
</evidence>
<dbReference type="Gene3D" id="3.90.320.10">
    <property type="match status" value="1"/>
</dbReference>
<protein>
    <recommendedName>
        <fullName evidence="3">PD-(D/E)XK endonuclease-like domain-containing protein</fullName>
    </recommendedName>
</protein>
<gene>
    <name evidence="1" type="ORF">Metus_1126</name>
</gene>